<accession>A0ABD4SUC7</accession>
<sequence>MKNWILAAVVAAVFAGGWWAGSVHEQAGWQAEKLAMSAERDRQINEARRAEAAMREQIRKVQADAAEREKRITADAAAAGRAAGRLRDEIAGLRRGLSAATAEANRRTADAALDVFQQCTDEYRSVAEAADQHASDAVTLDQAWPESN</sequence>
<evidence type="ECO:0000313" key="1">
    <source>
        <dbReference type="EMBL" id="MCG9026846.1"/>
    </source>
</evidence>
<gene>
    <name evidence="1" type="ORF">LH440_13215</name>
</gene>
<organism evidence="1 2">
    <name type="scientific">Laribacter hongkongensis</name>
    <dbReference type="NCBI Taxonomy" id="168471"/>
    <lineage>
        <taxon>Bacteria</taxon>
        <taxon>Pseudomonadati</taxon>
        <taxon>Pseudomonadota</taxon>
        <taxon>Betaproteobacteria</taxon>
        <taxon>Neisseriales</taxon>
        <taxon>Aquaspirillaceae</taxon>
        <taxon>Laribacter</taxon>
    </lineage>
</organism>
<name>A0ABD4SUC7_9NEIS</name>
<protein>
    <submittedName>
        <fullName evidence="1">Uncharacterized protein</fullName>
    </submittedName>
</protein>
<comment type="caution">
    <text evidence="1">The sequence shown here is derived from an EMBL/GenBank/DDBJ whole genome shotgun (WGS) entry which is preliminary data.</text>
</comment>
<evidence type="ECO:0000313" key="2">
    <source>
        <dbReference type="Proteomes" id="UP001200247"/>
    </source>
</evidence>
<dbReference type="Proteomes" id="UP001200247">
    <property type="component" value="Unassembled WGS sequence"/>
</dbReference>
<reference evidence="1 2" key="1">
    <citation type="submission" date="2021-10" db="EMBL/GenBank/DDBJ databases">
        <title>Whole-genome sequencing analysis of Laribacter hongkongensis: virulence gene profiles, carbohydrate-active enzyme prediction, and antimicrobial resistance characterization.</title>
        <authorList>
            <person name="Yuan P."/>
            <person name="Zhan Y."/>
            <person name="Chen D."/>
        </authorList>
    </citation>
    <scope>NUCLEOTIDE SEQUENCE [LARGE SCALE GENOMIC DNA]</scope>
    <source>
        <strain evidence="1 2">W67</strain>
    </source>
</reference>
<dbReference type="RefSeq" id="WP_239894362.1">
    <property type="nucleotide sequence ID" value="NZ_JAJAXM010000028.1"/>
</dbReference>
<dbReference type="AlphaFoldDB" id="A0ABD4SUC7"/>
<proteinExistence type="predicted"/>
<dbReference type="EMBL" id="JAJAXM010000028">
    <property type="protein sequence ID" value="MCG9026846.1"/>
    <property type="molecule type" value="Genomic_DNA"/>
</dbReference>